<gene>
    <name evidence="2" type="ORF">LY89DRAFT_690711</name>
</gene>
<protein>
    <submittedName>
        <fullName evidence="2">Uncharacterized protein</fullName>
    </submittedName>
</protein>
<organism evidence="2 3">
    <name type="scientific">Mollisia scopiformis</name>
    <name type="common">Conifer needle endophyte fungus</name>
    <name type="synonym">Phialocephala scopiformis</name>
    <dbReference type="NCBI Taxonomy" id="149040"/>
    <lineage>
        <taxon>Eukaryota</taxon>
        <taxon>Fungi</taxon>
        <taxon>Dikarya</taxon>
        <taxon>Ascomycota</taxon>
        <taxon>Pezizomycotina</taxon>
        <taxon>Leotiomycetes</taxon>
        <taxon>Helotiales</taxon>
        <taxon>Mollisiaceae</taxon>
        <taxon>Mollisia</taxon>
    </lineage>
</organism>
<evidence type="ECO:0000256" key="1">
    <source>
        <dbReference type="SAM" id="MobiDB-lite"/>
    </source>
</evidence>
<evidence type="ECO:0000313" key="3">
    <source>
        <dbReference type="Proteomes" id="UP000070700"/>
    </source>
</evidence>
<dbReference type="GeneID" id="28825874"/>
<dbReference type="EMBL" id="KQ947434">
    <property type="protein sequence ID" value="KUJ08662.1"/>
    <property type="molecule type" value="Genomic_DNA"/>
</dbReference>
<dbReference type="InParanoid" id="A0A132B8D5"/>
<reference evidence="2 3" key="1">
    <citation type="submission" date="2015-10" db="EMBL/GenBank/DDBJ databases">
        <title>Full genome of DAOMC 229536 Phialocephala scopiformis, a fungal endophyte of spruce producing the potent anti-insectan compound rugulosin.</title>
        <authorList>
            <consortium name="DOE Joint Genome Institute"/>
            <person name="Walker A.K."/>
            <person name="Frasz S.L."/>
            <person name="Seifert K.A."/>
            <person name="Miller J.D."/>
            <person name="Mondo S.J."/>
            <person name="Labutti K."/>
            <person name="Lipzen A."/>
            <person name="Dockter R."/>
            <person name="Kennedy M."/>
            <person name="Grigoriev I.V."/>
            <person name="Spatafora J.W."/>
        </authorList>
    </citation>
    <scope>NUCLEOTIDE SEQUENCE [LARGE SCALE GENOMIC DNA]</scope>
    <source>
        <strain evidence="2 3">CBS 120377</strain>
    </source>
</reference>
<name>A0A132B8D5_MOLSC</name>
<keyword evidence="3" id="KW-1185">Reference proteome</keyword>
<feature type="region of interest" description="Disordered" evidence="1">
    <location>
        <begin position="1"/>
        <end position="32"/>
    </location>
</feature>
<feature type="region of interest" description="Disordered" evidence="1">
    <location>
        <begin position="217"/>
        <end position="244"/>
    </location>
</feature>
<dbReference type="OrthoDB" id="3545725at2759"/>
<evidence type="ECO:0000313" key="2">
    <source>
        <dbReference type="EMBL" id="KUJ08662.1"/>
    </source>
</evidence>
<accession>A0A132B8D5</accession>
<proteinExistence type="predicted"/>
<dbReference type="Proteomes" id="UP000070700">
    <property type="component" value="Unassembled WGS sequence"/>
</dbReference>
<dbReference type="KEGG" id="psco:LY89DRAFT_690711"/>
<dbReference type="RefSeq" id="XP_018063017.1">
    <property type="nucleotide sequence ID" value="XM_018216148.1"/>
</dbReference>
<sequence length="244" mass="26982">MGSTCSGIRRIRIRPGEVEHVAPPPYEPGRRTIVSSDQLHKDDAPELSAHPALRDQLVLSHESTTSQSRITPPHLSASTFVSSDVPIPPQAHIGSRPPAANNNLAPVLVVVSSIPDDETSITAATTPLWRWKNSQCQAWIAAVLSEYSGKSTEVAKELAAGFKGWGPNLYMKEWKQWNSWLGQDGQAIFALLMEVHGQEGAVPVTVEIAHYAVEDRKRAEREKDSKTERLAKVREAQSRRSRRD</sequence>
<dbReference type="AlphaFoldDB" id="A0A132B8D5"/>